<reference evidence="1 2" key="1">
    <citation type="submission" date="2024-07" db="EMBL/GenBank/DDBJ databases">
        <title>Section-level genome sequencing and comparative genomics of Aspergillus sections Usti and Cavernicolus.</title>
        <authorList>
            <consortium name="Lawrence Berkeley National Laboratory"/>
            <person name="Nybo J.L."/>
            <person name="Vesth T.C."/>
            <person name="Theobald S."/>
            <person name="Frisvad J.C."/>
            <person name="Larsen T.O."/>
            <person name="Kjaerboelling I."/>
            <person name="Rothschild-Mancinelli K."/>
            <person name="Lyhne E.K."/>
            <person name="Kogle M.E."/>
            <person name="Barry K."/>
            <person name="Clum A."/>
            <person name="Na H."/>
            <person name="Ledsgaard L."/>
            <person name="Lin J."/>
            <person name="Lipzen A."/>
            <person name="Kuo A."/>
            <person name="Riley R."/>
            <person name="Mondo S."/>
            <person name="Labutti K."/>
            <person name="Haridas S."/>
            <person name="Pangalinan J."/>
            <person name="Salamov A.A."/>
            <person name="Simmons B.A."/>
            <person name="Magnuson J.K."/>
            <person name="Chen J."/>
            <person name="Drula E."/>
            <person name="Henrissat B."/>
            <person name="Wiebenga A."/>
            <person name="Lubbers R.J."/>
            <person name="Gomes A.C."/>
            <person name="Macurrencykelacurrency M.R."/>
            <person name="Stajich J."/>
            <person name="Grigoriev I.V."/>
            <person name="Mortensen U.H."/>
            <person name="De Vries R.P."/>
            <person name="Baker S.E."/>
            <person name="Andersen M.R."/>
        </authorList>
    </citation>
    <scope>NUCLEOTIDE SEQUENCE [LARGE SCALE GENOMIC DNA]</scope>
    <source>
        <strain evidence="1 2">CBS 449.75</strain>
    </source>
</reference>
<proteinExistence type="predicted"/>
<organism evidence="1 2">
    <name type="scientific">Aspergillus lucknowensis</name>
    <dbReference type="NCBI Taxonomy" id="176173"/>
    <lineage>
        <taxon>Eukaryota</taxon>
        <taxon>Fungi</taxon>
        <taxon>Dikarya</taxon>
        <taxon>Ascomycota</taxon>
        <taxon>Pezizomycotina</taxon>
        <taxon>Eurotiomycetes</taxon>
        <taxon>Eurotiomycetidae</taxon>
        <taxon>Eurotiales</taxon>
        <taxon>Aspergillaceae</taxon>
        <taxon>Aspergillus</taxon>
        <taxon>Aspergillus subgen. Nidulantes</taxon>
    </lineage>
</organism>
<name>A0ABR4LX21_9EURO</name>
<gene>
    <name evidence="1" type="ORF">BJX67DRAFT_348514</name>
</gene>
<protein>
    <submittedName>
        <fullName evidence="1">Uncharacterized protein</fullName>
    </submittedName>
</protein>
<evidence type="ECO:0000313" key="1">
    <source>
        <dbReference type="EMBL" id="KAL2869021.1"/>
    </source>
</evidence>
<accession>A0ABR4LX21</accession>
<dbReference type="EMBL" id="JBFXLQ010000011">
    <property type="protein sequence ID" value="KAL2869021.1"/>
    <property type="molecule type" value="Genomic_DNA"/>
</dbReference>
<dbReference type="GeneID" id="98143739"/>
<comment type="caution">
    <text evidence="1">The sequence shown here is derived from an EMBL/GenBank/DDBJ whole genome shotgun (WGS) entry which is preliminary data.</text>
</comment>
<keyword evidence="2" id="KW-1185">Reference proteome</keyword>
<sequence>MGTEVLRQAVTEPSSTSNSELAISVPQLRNEKIIATGSGITVGIALMEPVLFLGGFNHCDPSSRKATILRGQLHIKAFKCVGIKKVSICFRGRAQTDWPDGNFPLNPKVFEGSVPSRQLRQLTSPGLTLPEAEISNGPRYSGRLKRIHHSGVVCGSLRANQSQKIMKHMSFSLFRLRGSLQLVIYIFLTSVVSNTAKFLLTCEVAMNRVA</sequence>
<dbReference type="Proteomes" id="UP001610432">
    <property type="component" value="Unassembled WGS sequence"/>
</dbReference>
<evidence type="ECO:0000313" key="2">
    <source>
        <dbReference type="Proteomes" id="UP001610432"/>
    </source>
</evidence>
<dbReference type="RefSeq" id="XP_070888000.1">
    <property type="nucleotide sequence ID" value="XM_071028667.1"/>
</dbReference>